<feature type="domain" description="Plant heme peroxidase family profile" evidence="16">
    <location>
        <begin position="60"/>
        <end position="326"/>
    </location>
</feature>
<keyword evidence="8 14" id="KW-1015">Disulfide bond</keyword>
<evidence type="ECO:0000256" key="7">
    <source>
        <dbReference type="ARBA" id="ARBA00023004"/>
    </source>
</evidence>
<name>A0A0C3P9X8_PHLG1</name>
<evidence type="ECO:0000256" key="1">
    <source>
        <dbReference type="ARBA" id="ARBA00006089"/>
    </source>
</evidence>
<feature type="site" description="Transition state stabilizer" evidence="13">
    <location>
        <position position="61"/>
    </location>
</feature>
<dbReference type="GO" id="GO:0034599">
    <property type="term" value="P:cellular response to oxidative stress"/>
    <property type="evidence" value="ECO:0007669"/>
    <property type="project" value="InterPro"/>
</dbReference>
<gene>
    <name evidence="17" type="primary">GP1</name>
    <name evidence="17" type="ORF">PHLGIDRAFT_32509</name>
</gene>
<evidence type="ECO:0000256" key="5">
    <source>
        <dbReference type="ARBA" id="ARBA00022729"/>
    </source>
</evidence>
<feature type="binding site" description="axial binding residue" evidence="12">
    <location>
        <position position="194"/>
    </location>
    <ligand>
        <name>heme b</name>
        <dbReference type="ChEBI" id="CHEBI:60344"/>
    </ligand>
    <ligandPart>
        <name>Fe</name>
        <dbReference type="ChEBI" id="CHEBI:18248"/>
    </ligandPart>
</feature>
<dbReference type="InterPro" id="IPR002016">
    <property type="entry name" value="Haem_peroxidase"/>
</dbReference>
<comment type="cofactor">
    <cofactor evidence="12 15">
        <name>Ca(2+)</name>
        <dbReference type="ChEBI" id="CHEBI:29108"/>
    </cofactor>
    <text evidence="12 15">Binds 2 calcium ions per subunit.</text>
</comment>
<dbReference type="Gene3D" id="1.10.520.10">
    <property type="match status" value="1"/>
</dbReference>
<dbReference type="InterPro" id="IPR001621">
    <property type="entry name" value="Ligninase"/>
</dbReference>
<proteinExistence type="inferred from homology"/>
<evidence type="ECO:0000256" key="13">
    <source>
        <dbReference type="PIRSR" id="PIRSR601621-3"/>
    </source>
</evidence>
<dbReference type="GO" id="GO:0046872">
    <property type="term" value="F:metal ion binding"/>
    <property type="evidence" value="ECO:0007669"/>
    <property type="project" value="UniProtKB-UniRule"/>
</dbReference>
<keyword evidence="3 12" id="KW-0349">Heme</keyword>
<keyword evidence="10" id="KW-0439">Lignin degradation</keyword>
<sequence length="332" mass="36345">MSLALYTLFVAAVPNADNAVRCGAGRFAAHSECCNWFDVLDDVQETLFEGRCDDEARESIRIQFHDAISYSKGLGSAGRYLHSLSVDGSILSHADLELTYAENTGLDNIVWAQRALAVKHGVSFGDFITFAGAVGLSNCHDAPRLRFFAGRQNSTAPAPDGLVPAPWHSVDRILARMADAGFSPEETIALLAAHSVATQHTIDPMADGAALDSTPESFDNRFFTEVCPGCQVVERLMNPHDRQMLLDSSERAPANDTVKGVVDSPFRDQLRLQSDYLMARDERTAPTWQSLSRDTSQMSSRFVEAMAKLSMLGQDPSTLVDCSDVIPQRDRN</sequence>
<feature type="binding site" evidence="12">
    <location>
        <position position="89"/>
    </location>
    <ligand>
        <name>Ca(2+)</name>
        <dbReference type="ChEBI" id="CHEBI:29108"/>
        <label>1</label>
    </ligand>
</feature>
<dbReference type="GO" id="GO:0020037">
    <property type="term" value="F:heme binding"/>
    <property type="evidence" value="ECO:0007669"/>
    <property type="project" value="UniProtKB-UniRule"/>
</dbReference>
<feature type="binding site" evidence="12">
    <location>
        <position position="87"/>
    </location>
    <ligand>
        <name>Ca(2+)</name>
        <dbReference type="ChEBI" id="CHEBI:29108"/>
        <label>1</label>
    </ligand>
</feature>
<organism evidence="17 18">
    <name type="scientific">Phlebiopsis gigantea (strain 11061_1 CR5-6)</name>
    <name type="common">White-rot fungus</name>
    <name type="synonym">Peniophora gigantea</name>
    <dbReference type="NCBI Taxonomy" id="745531"/>
    <lineage>
        <taxon>Eukaryota</taxon>
        <taxon>Fungi</taxon>
        <taxon>Dikarya</taxon>
        <taxon>Basidiomycota</taxon>
        <taxon>Agaricomycotina</taxon>
        <taxon>Agaricomycetes</taxon>
        <taxon>Polyporales</taxon>
        <taxon>Phanerochaetaceae</taxon>
        <taxon>Phlebiopsis</taxon>
    </lineage>
</organism>
<dbReference type="PROSITE" id="PS00436">
    <property type="entry name" value="PEROXIDASE_2"/>
    <property type="match status" value="1"/>
</dbReference>
<evidence type="ECO:0000256" key="8">
    <source>
        <dbReference type="ARBA" id="ARBA00023157"/>
    </source>
</evidence>
<evidence type="ECO:0000256" key="6">
    <source>
        <dbReference type="ARBA" id="ARBA00023002"/>
    </source>
</evidence>
<evidence type="ECO:0000256" key="3">
    <source>
        <dbReference type="ARBA" id="ARBA00022617"/>
    </source>
</evidence>
<feature type="binding site" evidence="12">
    <location>
        <position position="219"/>
    </location>
    <ligand>
        <name>Ca(2+)</name>
        <dbReference type="ChEBI" id="CHEBI:29108"/>
        <label>2</label>
    </ligand>
</feature>
<dbReference type="InterPro" id="IPR019793">
    <property type="entry name" value="Peroxidases_heam-ligand_BS"/>
</dbReference>
<protein>
    <recommendedName>
        <fullName evidence="15">Peroxidase</fullName>
        <ecNumber evidence="15">1.11.1.-</ecNumber>
    </recommendedName>
</protein>
<evidence type="ECO:0000256" key="11">
    <source>
        <dbReference type="PIRSR" id="PIRSR601621-1"/>
    </source>
</evidence>
<dbReference type="InterPro" id="IPR019794">
    <property type="entry name" value="Peroxidases_AS"/>
</dbReference>
<feature type="binding site" evidence="12">
    <location>
        <position position="214"/>
    </location>
    <ligand>
        <name>Ca(2+)</name>
        <dbReference type="ChEBI" id="CHEBI:29108"/>
        <label>2</label>
    </ligand>
</feature>
<feature type="disulfide bond" evidence="14">
    <location>
        <begin position="33"/>
        <end position="322"/>
    </location>
</feature>
<dbReference type="Pfam" id="PF00141">
    <property type="entry name" value="peroxidase"/>
    <property type="match status" value="1"/>
</dbReference>
<keyword evidence="18" id="KW-1185">Reference proteome</keyword>
<dbReference type="PANTHER" id="PTHR31356:SF66">
    <property type="entry name" value="CATALASE-PEROXIDASE"/>
    <property type="match status" value="1"/>
</dbReference>
<evidence type="ECO:0000256" key="2">
    <source>
        <dbReference type="ARBA" id="ARBA00022559"/>
    </source>
</evidence>
<dbReference type="PRINTS" id="PR00462">
    <property type="entry name" value="LIGNINASE"/>
</dbReference>
<dbReference type="GO" id="GO:0000302">
    <property type="term" value="P:response to reactive oxygen species"/>
    <property type="evidence" value="ECO:0007669"/>
    <property type="project" value="TreeGrafter"/>
</dbReference>
<dbReference type="Proteomes" id="UP000053257">
    <property type="component" value="Unassembled WGS sequence"/>
</dbReference>
<evidence type="ECO:0000256" key="12">
    <source>
        <dbReference type="PIRSR" id="PIRSR601621-2"/>
    </source>
</evidence>
<dbReference type="GO" id="GO:0046274">
    <property type="term" value="P:lignin catabolic process"/>
    <property type="evidence" value="ECO:0007669"/>
    <property type="project" value="UniProtKB-KW"/>
</dbReference>
<dbReference type="HOGENOM" id="CLU_041038_0_1_1"/>
<feature type="binding site" evidence="12">
    <location>
        <position position="212"/>
    </location>
    <ligand>
        <name>Ca(2+)</name>
        <dbReference type="ChEBI" id="CHEBI:29108"/>
        <label>2</label>
    </ligand>
</feature>
<dbReference type="InterPro" id="IPR010255">
    <property type="entry name" value="Haem_peroxidase_sf"/>
</dbReference>
<dbReference type="PROSITE" id="PS00435">
    <property type="entry name" value="PEROXIDASE_1"/>
    <property type="match status" value="1"/>
</dbReference>
<evidence type="ECO:0000259" key="16">
    <source>
        <dbReference type="PROSITE" id="PS50873"/>
    </source>
</evidence>
<evidence type="ECO:0000313" key="18">
    <source>
        <dbReference type="Proteomes" id="UP000053257"/>
    </source>
</evidence>
<dbReference type="GO" id="GO:0042744">
    <property type="term" value="P:hydrogen peroxide catabolic process"/>
    <property type="evidence" value="ECO:0007669"/>
    <property type="project" value="TreeGrafter"/>
</dbReference>
<reference evidence="17 18" key="1">
    <citation type="journal article" date="2014" name="PLoS Genet.">
        <title>Analysis of the Phlebiopsis gigantea genome, transcriptome and secretome provides insight into its pioneer colonization strategies of wood.</title>
        <authorList>
            <person name="Hori C."/>
            <person name="Ishida T."/>
            <person name="Igarashi K."/>
            <person name="Samejima M."/>
            <person name="Suzuki H."/>
            <person name="Master E."/>
            <person name="Ferreira P."/>
            <person name="Ruiz-Duenas F.J."/>
            <person name="Held B."/>
            <person name="Canessa P."/>
            <person name="Larrondo L.F."/>
            <person name="Schmoll M."/>
            <person name="Druzhinina I.S."/>
            <person name="Kubicek C.P."/>
            <person name="Gaskell J.A."/>
            <person name="Kersten P."/>
            <person name="St John F."/>
            <person name="Glasner J."/>
            <person name="Sabat G."/>
            <person name="Splinter BonDurant S."/>
            <person name="Syed K."/>
            <person name="Yadav J."/>
            <person name="Mgbeahuruike A.C."/>
            <person name="Kovalchuk A."/>
            <person name="Asiegbu F.O."/>
            <person name="Lackner G."/>
            <person name="Hoffmeister D."/>
            <person name="Rencoret J."/>
            <person name="Gutierrez A."/>
            <person name="Sun H."/>
            <person name="Lindquist E."/>
            <person name="Barry K."/>
            <person name="Riley R."/>
            <person name="Grigoriev I.V."/>
            <person name="Henrissat B."/>
            <person name="Kues U."/>
            <person name="Berka R.M."/>
            <person name="Martinez A.T."/>
            <person name="Covert S.F."/>
            <person name="Blanchette R.A."/>
            <person name="Cullen D."/>
        </authorList>
    </citation>
    <scope>NUCLEOTIDE SEQUENCE [LARGE SCALE GENOMIC DNA]</scope>
    <source>
        <strain evidence="17 18">11061_1 CR5-6</strain>
    </source>
</reference>
<comment type="cofactor">
    <cofactor evidence="12">
        <name>heme b</name>
        <dbReference type="ChEBI" id="CHEBI:60344"/>
    </cofactor>
    <text evidence="12">Binds 1 heme b (iron(II)-protoporphyrin IX) group per subunit.</text>
</comment>
<dbReference type="EC" id="1.11.1.-" evidence="15"/>
<evidence type="ECO:0000256" key="14">
    <source>
        <dbReference type="PIRSR" id="PIRSR601621-4"/>
    </source>
</evidence>
<feature type="binding site" evidence="12">
    <location>
        <position position="66"/>
    </location>
    <ligand>
        <name>Ca(2+)</name>
        <dbReference type="ChEBI" id="CHEBI:29108"/>
        <label>1</label>
    </ligand>
</feature>
<dbReference type="SUPFAM" id="SSF48113">
    <property type="entry name" value="Heme-dependent peroxidases"/>
    <property type="match status" value="1"/>
</dbReference>
<accession>A0A0C3P9X8</accession>
<evidence type="ECO:0000313" key="17">
    <source>
        <dbReference type="EMBL" id="KIP01553.1"/>
    </source>
</evidence>
<dbReference type="Gene3D" id="1.10.420.10">
    <property type="entry name" value="Peroxidase, domain 2"/>
    <property type="match status" value="1"/>
</dbReference>
<dbReference type="EMBL" id="KN840769">
    <property type="protein sequence ID" value="KIP01553.1"/>
    <property type="molecule type" value="Genomic_DNA"/>
</dbReference>
<dbReference type="OrthoDB" id="2113341at2759"/>
<dbReference type="PANTHER" id="PTHR31356">
    <property type="entry name" value="THYLAKOID LUMENAL 29 KDA PROTEIN, CHLOROPLASTIC-RELATED"/>
    <property type="match status" value="1"/>
</dbReference>
<feature type="active site" description="Proton acceptor" evidence="11">
    <location>
        <position position="65"/>
    </location>
</feature>
<keyword evidence="5" id="KW-0732">Signal</keyword>
<dbReference type="InterPro" id="IPR024589">
    <property type="entry name" value="Ligninase_C"/>
</dbReference>
<evidence type="ECO:0000256" key="15">
    <source>
        <dbReference type="RuleBase" id="RU363051"/>
    </source>
</evidence>
<dbReference type="Pfam" id="PF11895">
    <property type="entry name" value="Peroxidase_ext"/>
    <property type="match status" value="1"/>
</dbReference>
<keyword evidence="6 15" id="KW-0560">Oxidoreductase</keyword>
<evidence type="ECO:0000256" key="9">
    <source>
        <dbReference type="ARBA" id="ARBA00023180"/>
    </source>
</evidence>
<keyword evidence="4 12" id="KW-0479">Metal-binding</keyword>
<dbReference type="GO" id="GO:0004601">
    <property type="term" value="F:peroxidase activity"/>
    <property type="evidence" value="ECO:0007669"/>
    <property type="project" value="UniProtKB-KW"/>
</dbReference>
<dbReference type="PROSITE" id="PS50873">
    <property type="entry name" value="PEROXIDASE_4"/>
    <property type="match status" value="1"/>
</dbReference>
<dbReference type="AlphaFoldDB" id="A0A0C3P9X8"/>
<evidence type="ECO:0000256" key="4">
    <source>
        <dbReference type="ARBA" id="ARBA00022723"/>
    </source>
</evidence>
<dbReference type="PRINTS" id="PR00458">
    <property type="entry name" value="PEROXIDASE"/>
</dbReference>
<feature type="disulfide bond" evidence="14">
    <location>
        <begin position="52"/>
        <end position="139"/>
    </location>
</feature>
<keyword evidence="2 15" id="KW-0575">Peroxidase</keyword>
<feature type="binding site" evidence="12">
    <location>
        <position position="195"/>
    </location>
    <ligand>
        <name>Ca(2+)</name>
        <dbReference type="ChEBI" id="CHEBI:29108"/>
        <label>2</label>
    </ligand>
</feature>
<feature type="disulfide bond" evidence="14">
    <location>
        <begin position="22"/>
        <end position="34"/>
    </location>
</feature>
<keyword evidence="12 15" id="KW-0106">Calcium</keyword>
<evidence type="ECO:0000256" key="10">
    <source>
        <dbReference type="ARBA" id="ARBA00023185"/>
    </source>
</evidence>
<keyword evidence="7 12" id="KW-0408">Iron</keyword>
<keyword evidence="9" id="KW-0325">Glycoprotein</keyword>
<comment type="similarity">
    <text evidence="1 15">Belongs to the peroxidase family. Ligninase subfamily.</text>
</comment>
<dbReference type="STRING" id="745531.A0A0C3P9X8"/>
<dbReference type="InterPro" id="IPR044831">
    <property type="entry name" value="Ccp1-like"/>
</dbReference>